<dbReference type="OrthoDB" id="7840966at2"/>
<evidence type="ECO:0000313" key="2">
    <source>
        <dbReference type="EMBL" id="TCT36036.1"/>
    </source>
</evidence>
<comment type="caution">
    <text evidence="2">The sequence shown here is derived from an EMBL/GenBank/DDBJ whole genome shotgun (WGS) entry which is preliminary data.</text>
</comment>
<dbReference type="AlphaFoldDB" id="A0A4R3NSH8"/>
<sequence>MKKLVLFFAPALMLHAGLTHAAEGTDQIEHLFDSMLGGQSGACADTVKISLTDAIRAGIDTEVARKEAALQQPKPVDGLGCLDNLMNLDLDIAIQVPDVQGLFDSALSNAEQQICSFAQEAWDKATEPLTSALQLPSFDGISVDSFTGGSSDVLDFGSVNMGLSQGGDYGGDAGVRGAGANSLLRDTYQKLYGTGGQ</sequence>
<evidence type="ECO:0000256" key="1">
    <source>
        <dbReference type="SAM" id="SignalP"/>
    </source>
</evidence>
<name>A0A4R3NSH8_9HYPH</name>
<organism evidence="2 3">
    <name type="scientific">Martelella mediterranea</name>
    <dbReference type="NCBI Taxonomy" id="293089"/>
    <lineage>
        <taxon>Bacteria</taxon>
        <taxon>Pseudomonadati</taxon>
        <taxon>Pseudomonadota</taxon>
        <taxon>Alphaproteobacteria</taxon>
        <taxon>Hyphomicrobiales</taxon>
        <taxon>Aurantimonadaceae</taxon>
        <taxon>Martelella</taxon>
    </lineage>
</organism>
<accession>A0A4R3NSH8</accession>
<evidence type="ECO:0000313" key="3">
    <source>
        <dbReference type="Proteomes" id="UP000295097"/>
    </source>
</evidence>
<dbReference type="RefSeq" id="WP_132312783.1">
    <property type="nucleotide sequence ID" value="NZ_SMAR01000024.1"/>
</dbReference>
<dbReference type="EMBL" id="SMAR01000024">
    <property type="protein sequence ID" value="TCT36036.1"/>
    <property type="molecule type" value="Genomic_DNA"/>
</dbReference>
<feature type="signal peptide" evidence="1">
    <location>
        <begin position="1"/>
        <end position="21"/>
    </location>
</feature>
<feature type="chain" id="PRO_5020798092" evidence="1">
    <location>
        <begin position="22"/>
        <end position="197"/>
    </location>
</feature>
<keyword evidence="1" id="KW-0732">Signal</keyword>
<protein>
    <submittedName>
        <fullName evidence="2">Uncharacterized protein</fullName>
    </submittedName>
</protein>
<keyword evidence="3" id="KW-1185">Reference proteome</keyword>
<proteinExistence type="predicted"/>
<dbReference type="Proteomes" id="UP000295097">
    <property type="component" value="Unassembled WGS sequence"/>
</dbReference>
<reference evidence="2 3" key="1">
    <citation type="submission" date="2019-03" db="EMBL/GenBank/DDBJ databases">
        <title>Freshwater and sediment microbial communities from various areas in North America, analyzing microbe dynamics in response to fracking.</title>
        <authorList>
            <person name="Lamendella R."/>
        </authorList>
    </citation>
    <scope>NUCLEOTIDE SEQUENCE [LARGE SCALE GENOMIC DNA]</scope>
    <source>
        <strain evidence="2 3">175.2</strain>
    </source>
</reference>
<gene>
    <name evidence="2" type="ORF">EDC90_102420</name>
</gene>